<feature type="compositionally biased region" description="Polar residues" evidence="7">
    <location>
        <begin position="119"/>
        <end position="128"/>
    </location>
</feature>
<keyword evidence="2" id="KW-0677">Repeat</keyword>
<comment type="caution">
    <text evidence="9">The sequence shown here is derived from an EMBL/GenBank/DDBJ whole genome shotgun (WGS) entry which is preliminary data.</text>
</comment>
<dbReference type="PROSITE" id="PS50157">
    <property type="entry name" value="ZINC_FINGER_C2H2_2"/>
    <property type="match status" value="2"/>
</dbReference>
<dbReference type="SMART" id="SM00355">
    <property type="entry name" value="ZnF_C2H2"/>
    <property type="match status" value="1"/>
</dbReference>
<evidence type="ECO:0000256" key="6">
    <source>
        <dbReference type="PROSITE-ProRule" id="PRU00042"/>
    </source>
</evidence>
<dbReference type="InterPro" id="IPR050527">
    <property type="entry name" value="Snail/Krueppel_Znf"/>
</dbReference>
<feature type="compositionally biased region" description="Polar residues" evidence="7">
    <location>
        <begin position="140"/>
        <end position="149"/>
    </location>
</feature>
<feature type="compositionally biased region" description="Basic and acidic residues" evidence="7">
    <location>
        <begin position="425"/>
        <end position="435"/>
    </location>
</feature>
<dbReference type="InterPro" id="IPR036236">
    <property type="entry name" value="Znf_C2H2_sf"/>
</dbReference>
<feature type="compositionally biased region" description="Low complexity" evidence="7">
    <location>
        <begin position="34"/>
        <end position="68"/>
    </location>
</feature>
<evidence type="ECO:0000256" key="7">
    <source>
        <dbReference type="SAM" id="MobiDB-lite"/>
    </source>
</evidence>
<evidence type="ECO:0000256" key="3">
    <source>
        <dbReference type="ARBA" id="ARBA00022771"/>
    </source>
</evidence>
<keyword evidence="3 6" id="KW-0863">Zinc-finger</keyword>
<sequence>MYGEDSCGRKVSLLNDLQSTATTNTYHITTSFTRPILPTRSRPSPSSISSCASREGYNSSRSSFSASPRHSHSPPTPPLVRLDSQSSLRSRSTPSPMTPQYGFEPMDQHMKREQGQPPYYNQFNQRSNGYPAIQDPNPQPYYNLSSQQALPPMSDFTMDDDATYQPQQLQHQHPQHLQHQQHHQQQRTTLQPLQTQLQNPYNTDLLPSSPYHTQQTPHTQPNLTSPTSATTTASTSLPPITTATPLTKTSTASPTATSNGATSAATPNPKNGPSSTTNKKKYPCPHAIRFHCTDTFTTSGHAARHGKKHTGEKNILCPTCGKAFTRKDNMKQHERTHKGSSAGGGGGGGGGDRGVGSRGSSVVGSPVVGNAGGRKGNLNNTSNGGGAGEGMDIDSPSATSASASASSSRPRRPQIKSELSEIMEGIDREGGRVVDEDGDVTDANGMANGIGVTNGIGIGIGIEGGEEDGEGESPGLDALATAASEMS</sequence>
<feature type="compositionally biased region" description="Low complexity" evidence="7">
    <location>
        <begin position="358"/>
        <end position="369"/>
    </location>
</feature>
<gene>
    <name evidence="9" type="ORF">JMJ35_007915</name>
</gene>
<feature type="compositionally biased region" description="Low complexity" evidence="7">
    <location>
        <begin position="221"/>
        <end position="268"/>
    </location>
</feature>
<reference evidence="9" key="1">
    <citation type="submission" date="2023-03" db="EMBL/GenBank/DDBJ databases">
        <title>Complete genome of Cladonia borealis.</title>
        <authorList>
            <person name="Park H."/>
        </authorList>
    </citation>
    <scope>NUCLEOTIDE SEQUENCE</scope>
    <source>
        <strain evidence="9">ANT050790</strain>
    </source>
</reference>
<feature type="domain" description="C2H2-type" evidence="8">
    <location>
        <begin position="282"/>
        <end position="314"/>
    </location>
</feature>
<keyword evidence="10" id="KW-1185">Reference proteome</keyword>
<feature type="compositionally biased region" description="Polar residues" evidence="7">
    <location>
        <begin position="199"/>
        <end position="220"/>
    </location>
</feature>
<feature type="region of interest" description="Disordered" evidence="7">
    <location>
        <begin position="461"/>
        <end position="487"/>
    </location>
</feature>
<evidence type="ECO:0000259" key="8">
    <source>
        <dbReference type="PROSITE" id="PS50157"/>
    </source>
</evidence>
<dbReference type="PROSITE" id="PS00028">
    <property type="entry name" value="ZINC_FINGER_C2H2_1"/>
    <property type="match status" value="1"/>
</dbReference>
<dbReference type="SUPFAM" id="SSF57667">
    <property type="entry name" value="beta-beta-alpha zinc fingers"/>
    <property type="match status" value="1"/>
</dbReference>
<dbReference type="AlphaFoldDB" id="A0AA39QW52"/>
<feature type="compositionally biased region" description="Low complexity" evidence="7">
    <location>
        <begin position="395"/>
        <end position="408"/>
    </location>
</feature>
<keyword evidence="5" id="KW-0539">Nucleus</keyword>
<dbReference type="PANTHER" id="PTHR24388">
    <property type="entry name" value="ZINC FINGER PROTEIN"/>
    <property type="match status" value="1"/>
</dbReference>
<feature type="compositionally biased region" description="Low complexity" evidence="7">
    <location>
        <begin position="79"/>
        <end position="95"/>
    </location>
</feature>
<dbReference type="EMBL" id="JAFEKC020000018">
    <property type="protein sequence ID" value="KAK0509521.1"/>
    <property type="molecule type" value="Genomic_DNA"/>
</dbReference>
<feature type="compositionally biased region" description="Gly residues" evidence="7">
    <location>
        <begin position="341"/>
        <end position="357"/>
    </location>
</feature>
<accession>A0AA39QW52</accession>
<dbReference type="FunFam" id="3.30.160.60:FF:002343">
    <property type="entry name" value="Zinc finger protein 33A"/>
    <property type="match status" value="1"/>
</dbReference>
<evidence type="ECO:0000256" key="2">
    <source>
        <dbReference type="ARBA" id="ARBA00022737"/>
    </source>
</evidence>
<dbReference type="InterPro" id="IPR013087">
    <property type="entry name" value="Znf_C2H2_type"/>
</dbReference>
<dbReference type="Pfam" id="PF00096">
    <property type="entry name" value="zf-C2H2"/>
    <property type="match status" value="1"/>
</dbReference>
<dbReference type="GO" id="GO:0000981">
    <property type="term" value="F:DNA-binding transcription factor activity, RNA polymerase II-specific"/>
    <property type="evidence" value="ECO:0007669"/>
    <property type="project" value="TreeGrafter"/>
</dbReference>
<evidence type="ECO:0000313" key="10">
    <source>
        <dbReference type="Proteomes" id="UP001166286"/>
    </source>
</evidence>
<dbReference type="PANTHER" id="PTHR24388:SF79">
    <property type="entry name" value="C2H2-TYPE DOMAIN-CONTAINING PROTEIN"/>
    <property type="match status" value="1"/>
</dbReference>
<keyword evidence="4" id="KW-0862">Zinc</keyword>
<dbReference type="GO" id="GO:0000978">
    <property type="term" value="F:RNA polymerase II cis-regulatory region sequence-specific DNA binding"/>
    <property type="evidence" value="ECO:0007669"/>
    <property type="project" value="TreeGrafter"/>
</dbReference>
<feature type="domain" description="C2H2-type" evidence="8">
    <location>
        <begin position="315"/>
        <end position="342"/>
    </location>
</feature>
<organism evidence="9 10">
    <name type="scientific">Cladonia borealis</name>
    <dbReference type="NCBI Taxonomy" id="184061"/>
    <lineage>
        <taxon>Eukaryota</taxon>
        <taxon>Fungi</taxon>
        <taxon>Dikarya</taxon>
        <taxon>Ascomycota</taxon>
        <taxon>Pezizomycotina</taxon>
        <taxon>Lecanoromycetes</taxon>
        <taxon>OSLEUM clade</taxon>
        <taxon>Lecanoromycetidae</taxon>
        <taxon>Lecanorales</taxon>
        <taxon>Lecanorineae</taxon>
        <taxon>Cladoniaceae</taxon>
        <taxon>Cladonia</taxon>
    </lineage>
</organism>
<proteinExistence type="predicted"/>
<feature type="region of interest" description="Disordered" evidence="7">
    <location>
        <begin position="327"/>
        <end position="449"/>
    </location>
</feature>
<dbReference type="Proteomes" id="UP001166286">
    <property type="component" value="Unassembled WGS sequence"/>
</dbReference>
<dbReference type="Gene3D" id="3.30.160.60">
    <property type="entry name" value="Classic Zinc Finger"/>
    <property type="match status" value="1"/>
</dbReference>
<evidence type="ECO:0000256" key="4">
    <source>
        <dbReference type="ARBA" id="ARBA00022833"/>
    </source>
</evidence>
<evidence type="ECO:0000256" key="1">
    <source>
        <dbReference type="ARBA" id="ARBA00022723"/>
    </source>
</evidence>
<evidence type="ECO:0000313" key="9">
    <source>
        <dbReference type="EMBL" id="KAK0509521.1"/>
    </source>
</evidence>
<keyword evidence="1" id="KW-0479">Metal-binding</keyword>
<protein>
    <recommendedName>
        <fullName evidence="8">C2H2-type domain-containing protein</fullName>
    </recommendedName>
</protein>
<name>A0AA39QW52_9LECA</name>
<feature type="compositionally biased region" description="Low complexity" evidence="7">
    <location>
        <begin position="186"/>
        <end position="198"/>
    </location>
</feature>
<feature type="region of interest" description="Disordered" evidence="7">
    <location>
        <begin position="30"/>
        <end position="282"/>
    </location>
</feature>
<evidence type="ECO:0000256" key="5">
    <source>
        <dbReference type="ARBA" id="ARBA00023242"/>
    </source>
</evidence>
<feature type="compositionally biased region" description="Basic residues" evidence="7">
    <location>
        <begin position="173"/>
        <end position="185"/>
    </location>
</feature>
<dbReference type="GO" id="GO:0008270">
    <property type="term" value="F:zinc ion binding"/>
    <property type="evidence" value="ECO:0007669"/>
    <property type="project" value="UniProtKB-KW"/>
</dbReference>